<name>L2GC71_COLFN</name>
<dbReference type="STRING" id="1213859.L2GC71"/>
<protein>
    <submittedName>
        <fullName evidence="1">Subtilisin-like serine protease pr1c</fullName>
    </submittedName>
</protein>
<dbReference type="HOGENOM" id="CLU_2015093_0_0_1"/>
<accession>L2GC71</accession>
<dbReference type="GO" id="GO:0006508">
    <property type="term" value="P:proteolysis"/>
    <property type="evidence" value="ECO:0007669"/>
    <property type="project" value="UniProtKB-KW"/>
</dbReference>
<evidence type="ECO:0000313" key="1">
    <source>
        <dbReference type="EMBL" id="ELA35638.1"/>
    </source>
</evidence>
<dbReference type="AlphaFoldDB" id="L2GC71"/>
<organism evidence="1">
    <name type="scientific">Colletotrichum fructicola (strain Nara gc5)</name>
    <name type="common">Anthracnose fungus</name>
    <name type="synonym">Colletotrichum gloeosporioides (strain Nara gc5)</name>
    <dbReference type="NCBI Taxonomy" id="1213859"/>
    <lineage>
        <taxon>Eukaryota</taxon>
        <taxon>Fungi</taxon>
        <taxon>Dikarya</taxon>
        <taxon>Ascomycota</taxon>
        <taxon>Pezizomycotina</taxon>
        <taxon>Sordariomycetes</taxon>
        <taxon>Hypocreomycetidae</taxon>
        <taxon>Glomerellales</taxon>
        <taxon>Glomerellaceae</taxon>
        <taxon>Colletotrichum</taxon>
        <taxon>Colletotrichum gloeosporioides species complex</taxon>
    </lineage>
</organism>
<proteinExistence type="predicted"/>
<dbReference type="EMBL" id="KB020558">
    <property type="protein sequence ID" value="ELA35638.1"/>
    <property type="molecule type" value="Genomic_DNA"/>
</dbReference>
<gene>
    <name evidence="1" type="ORF">CGGC5_7</name>
</gene>
<reference evidence="1" key="1">
    <citation type="submission" date="2012-08" db="EMBL/GenBank/DDBJ databases">
        <title>Genome analysis of Colletotrichum orbiculare and Colletotrichum fructicola.</title>
        <authorList>
            <person name="Gan P.H.P."/>
            <person name="Ikeda K."/>
            <person name="Irieda H."/>
            <person name="Narusaka M."/>
            <person name="O'Connell R.J."/>
            <person name="Narusaka Y."/>
            <person name="Takano Y."/>
            <person name="Kubo Y."/>
            <person name="Shirasu K."/>
        </authorList>
    </citation>
    <scope>NUCLEOTIDE SEQUENCE</scope>
    <source>
        <strain evidence="1">Nara gc5</strain>
    </source>
</reference>
<keyword evidence="1" id="KW-0645">Protease</keyword>
<keyword evidence="1" id="KW-0378">Hydrolase</keyword>
<sequence length="123" mass="13470">MTTSTSAKAEEFEEVPSNYTYILPPPATANETDAVLPALAVNMAFGSPFVRADLVPLTSCPPNITKELDDGTYAPAGKYKFAVKSLRVFGDASKLEEYDVTETQPFRIQYGGVNQTAPARRWF</sequence>
<dbReference type="GO" id="GO:0008233">
    <property type="term" value="F:peptidase activity"/>
    <property type="evidence" value="ECO:0007669"/>
    <property type="project" value="UniProtKB-KW"/>
</dbReference>